<name>A0A2H0LV01_9BACT</name>
<dbReference type="GO" id="GO:0003677">
    <property type="term" value="F:DNA binding"/>
    <property type="evidence" value="ECO:0007669"/>
    <property type="project" value="InterPro"/>
</dbReference>
<evidence type="ECO:0008006" key="4">
    <source>
        <dbReference type="Google" id="ProtNLM"/>
    </source>
</evidence>
<organism evidence="2 3">
    <name type="scientific">Candidatus Ghiorseimicrobium undicola</name>
    <dbReference type="NCBI Taxonomy" id="1974746"/>
    <lineage>
        <taxon>Bacteria</taxon>
        <taxon>Pseudomonadati</taxon>
        <taxon>Candidatus Omnitrophota</taxon>
        <taxon>Candidatus Ghiorseimicrobium</taxon>
    </lineage>
</organism>
<evidence type="ECO:0000256" key="1">
    <source>
        <dbReference type="ARBA" id="ARBA00005260"/>
    </source>
</evidence>
<comment type="similarity">
    <text evidence="1">Belongs to the FrmR/RcnR family.</text>
</comment>
<dbReference type="InterPro" id="IPR003735">
    <property type="entry name" value="Metal_Tscrpt_repr"/>
</dbReference>
<dbReference type="Proteomes" id="UP000229641">
    <property type="component" value="Unassembled WGS sequence"/>
</dbReference>
<dbReference type="InterPro" id="IPR038390">
    <property type="entry name" value="Metal_Tscrpt_repr_sf"/>
</dbReference>
<protein>
    <recommendedName>
        <fullName evidence="4">Transcriptional regulator</fullName>
    </recommendedName>
</protein>
<dbReference type="GO" id="GO:0045892">
    <property type="term" value="P:negative regulation of DNA-templated transcription"/>
    <property type="evidence" value="ECO:0007669"/>
    <property type="project" value="UniProtKB-ARBA"/>
</dbReference>
<dbReference type="Gene3D" id="1.20.58.1000">
    <property type="entry name" value="Metal-sensitive repressor, helix protomer"/>
    <property type="match status" value="1"/>
</dbReference>
<comment type="caution">
    <text evidence="2">The sequence shown here is derived from an EMBL/GenBank/DDBJ whole genome shotgun (WGS) entry which is preliminary data.</text>
</comment>
<accession>A0A2H0LV01</accession>
<gene>
    <name evidence="2" type="ORF">COV72_09400</name>
</gene>
<proteinExistence type="inferred from homology"/>
<dbReference type="GO" id="GO:0046872">
    <property type="term" value="F:metal ion binding"/>
    <property type="evidence" value="ECO:0007669"/>
    <property type="project" value="InterPro"/>
</dbReference>
<reference evidence="2 3" key="1">
    <citation type="submission" date="2017-09" db="EMBL/GenBank/DDBJ databases">
        <title>Depth-based differentiation of microbial function through sediment-hosted aquifers and enrichment of novel symbionts in the deep terrestrial subsurface.</title>
        <authorList>
            <person name="Probst A.J."/>
            <person name="Ladd B."/>
            <person name="Jarett J.K."/>
            <person name="Geller-Mcgrath D.E."/>
            <person name="Sieber C.M."/>
            <person name="Emerson J.B."/>
            <person name="Anantharaman K."/>
            <person name="Thomas B.C."/>
            <person name="Malmstrom R."/>
            <person name="Stieglmeier M."/>
            <person name="Klingl A."/>
            <person name="Woyke T."/>
            <person name="Ryan C.M."/>
            <person name="Banfield J.F."/>
        </authorList>
    </citation>
    <scope>NUCLEOTIDE SEQUENCE [LARGE SCALE GENOMIC DNA]</scope>
    <source>
        <strain evidence="2">CG11_big_fil_rev_8_21_14_0_20_42_13</strain>
    </source>
</reference>
<dbReference type="Pfam" id="PF02583">
    <property type="entry name" value="Trns_repr_metal"/>
    <property type="match status" value="1"/>
</dbReference>
<dbReference type="AlphaFoldDB" id="A0A2H0LV01"/>
<evidence type="ECO:0000313" key="2">
    <source>
        <dbReference type="EMBL" id="PIQ88250.1"/>
    </source>
</evidence>
<evidence type="ECO:0000313" key="3">
    <source>
        <dbReference type="Proteomes" id="UP000229641"/>
    </source>
</evidence>
<dbReference type="EMBL" id="PCWA01000113">
    <property type="protein sequence ID" value="PIQ88250.1"/>
    <property type="molecule type" value="Genomic_DNA"/>
</dbReference>
<sequence>MIEGRRYCVDILIQLHSVVGAILRVEDKVFRRHLEGCVTDSFKGKSEIDKIKKIDEILTLIHKFRHV</sequence>